<protein>
    <submittedName>
        <fullName evidence="1">Uncharacterized protein</fullName>
    </submittedName>
</protein>
<dbReference type="EMBL" id="AB853026">
    <property type="protein sequence ID" value="BAO19202.1"/>
    <property type="molecule type" value="Genomic_DNA"/>
</dbReference>
<dbReference type="RefSeq" id="WP_023842743.1">
    <property type="nucleotide sequence ID" value="NC_022995.1"/>
</dbReference>
<evidence type="ECO:0000313" key="1">
    <source>
        <dbReference type="EMBL" id="BAO19202.1"/>
    </source>
</evidence>
<name>V5YP77_9BURK</name>
<keyword evidence="1" id="KW-0614">Plasmid</keyword>
<sequence>MIIVVCTMEKDPKTGKPRKIVSHGIDRASGKSVCLPCDTPEEIGAVFDHEVGEYVLPDQPSSAEPKSAATHQESLYYPCIIEPRTGRISRKVGGAMSKGRAEDLLKVRYPALWRSQEAIPQPVGHHYFA</sequence>
<dbReference type="AlphaFoldDB" id="V5YP77"/>
<geneLocation type="plasmid" evidence="1">
    <name>pM7012</name>
</geneLocation>
<reference evidence="1" key="2">
    <citation type="submission" date="2024-06" db="EMBL/GenBank/DDBJ databases">
        <authorList>
            <person name="Sakai Y."/>
            <person name="Fujii T."/>
        </authorList>
    </citation>
    <scope>NUCLEOTIDE SEQUENCE</scope>
    <source>
        <strain evidence="1">M701</strain>
        <plasmid evidence="1">pM7012</plasmid>
    </source>
</reference>
<reference evidence="1" key="1">
    <citation type="journal article" date="2014" name="Microbiology">
        <title>A 2,4-dichlorophenoxyacetic acid degradation plasmid pM7012 discloses distribution of an unclassified megaplasmid group across bacterial species.</title>
        <authorList>
            <person name="Sakai Y."/>
            <person name="Ogawa N."/>
            <person name="Shimomura Y."/>
            <person name="Fujii T."/>
        </authorList>
    </citation>
    <scope>NUCLEOTIDE SEQUENCE</scope>
    <source>
        <strain evidence="1">M701</strain>
    </source>
</reference>
<proteinExistence type="predicted"/>
<accession>V5YP77</accession>
<organism evidence="1">
    <name type="scientific">Burkholderia sp. M701</name>
    <dbReference type="NCBI Taxonomy" id="326454"/>
    <lineage>
        <taxon>Bacteria</taxon>
        <taxon>Pseudomonadati</taxon>
        <taxon>Pseudomonadota</taxon>
        <taxon>Betaproteobacteria</taxon>
        <taxon>Burkholderiales</taxon>
        <taxon>Burkholderiaceae</taxon>
        <taxon>Burkholderia</taxon>
    </lineage>
</organism>